<protein>
    <submittedName>
        <fullName evidence="4">Egg coat matrix protein</fullName>
    </submittedName>
</protein>
<keyword evidence="2" id="KW-0472">Membrane</keyword>
<dbReference type="AlphaFoldDB" id="E3WHT9"/>
<reference evidence="4" key="1">
    <citation type="journal article" date="2011" name="Mol. Reprod. Dev.">
        <title>Novel conserved structural domains of acrosome reaction-inducing substance are widespread in invertebrates.</title>
        <authorList>
            <person name="Naruse M."/>
            <person name="Ishikawa R."/>
            <person name="Sakaya H."/>
            <person name="Moriyama H."/>
            <person name="Hoshi M."/>
            <person name="Matsumoto M."/>
        </authorList>
    </citation>
    <scope>NUCLEOTIDE SEQUENCE</scope>
    <source>
        <tissue evidence="4">Ovary</tissue>
    </source>
</reference>
<keyword evidence="2" id="KW-1133">Transmembrane helix</keyword>
<organism evidence="4">
    <name type="scientific">Asterias amurensis</name>
    <name type="common">Northern Pacific seastar</name>
    <dbReference type="NCBI Taxonomy" id="7602"/>
    <lineage>
        <taxon>Eukaryota</taxon>
        <taxon>Metazoa</taxon>
        <taxon>Echinodermata</taxon>
        <taxon>Eleutherozoa</taxon>
        <taxon>Asterozoa</taxon>
        <taxon>Asteroidea</taxon>
        <taxon>Forcipulatacea</taxon>
        <taxon>Forcipulatida</taxon>
        <taxon>Asteriidae</taxon>
        <taxon>Asterias</taxon>
    </lineage>
</organism>
<keyword evidence="2" id="KW-0812">Transmembrane</keyword>
<feature type="chain" id="PRO_5003182706" evidence="3">
    <location>
        <begin position="27"/>
        <end position="727"/>
    </location>
</feature>
<evidence type="ECO:0000256" key="1">
    <source>
        <dbReference type="SAM" id="MobiDB-lite"/>
    </source>
</evidence>
<evidence type="ECO:0000256" key="2">
    <source>
        <dbReference type="SAM" id="Phobius"/>
    </source>
</evidence>
<proteinExistence type="evidence at transcript level"/>
<evidence type="ECO:0000256" key="3">
    <source>
        <dbReference type="SAM" id="SignalP"/>
    </source>
</evidence>
<feature type="signal peptide" evidence="3">
    <location>
        <begin position="1"/>
        <end position="26"/>
    </location>
</feature>
<gene>
    <name evidence="4" type="primary">AaARIS3</name>
</gene>
<keyword evidence="3" id="KW-0732">Signal</keyword>
<feature type="compositionally biased region" description="Acidic residues" evidence="1">
    <location>
        <begin position="673"/>
        <end position="692"/>
    </location>
</feature>
<dbReference type="EMBL" id="AB602894">
    <property type="protein sequence ID" value="BAJ41224.1"/>
    <property type="molecule type" value="mRNA"/>
</dbReference>
<evidence type="ECO:0000313" key="4">
    <source>
        <dbReference type="EMBL" id="BAJ41224.1"/>
    </source>
</evidence>
<name>E3WHT9_ASTAM</name>
<sequence>MFFYGGMARLFFGLVLVVLLVRMSRAGFGDDISQDNEDNRFANMGQVTKDSFDVESGVVTLQLNVQDTEGIKEIWILDFQPYRFNIDAMPVNELDGQLMMDQTSECSSVYETASWNDYFNDTYFTDKDSTGLASKKLFTQFTRGSLNGDGFRDNKITFTGDMGLFFTCKDSINEDFIWQMTDITDDEIEYRTKLYTTNVRPKDPLVSTGGISFVQSHIELIWRLSRSVLTKFLISSTALIRPILEFARVTAVYDALDRAVPTQSALHIRFRTVVDSDTQMLSYNTDSLVYDPDNTNHGINAIDYQPDGTLDAAPDCEFKLDEGTQTQLQCQQTWEFKLVLDVDTSGQVDNRIPVDASGTFEFYFTLYGCEKTNNEFDKATCQQVGTDPAKISALITIQTTVFIQDMEDDQVTIILQSLTGAENEDPSYGTGSRGVAHKETVDLKVKFSPALLRKDYDLDLLLFMVCKGEEYASDTYAQGCLEAPSSDRYVAHRDGSFSFIPRVSNENGTTLLDEYNSSHVAEDTYQPLESQEYLREDESGQALAVPVHQSKFVNVALSGESAVYTITTVYRLVERLQVPLRKRRATLPKMHDVILSKSVWGRTRTGKSTGTIIERHSRDVEDSARDTHGHAVPFTTMGCPEDSEHIQEELDCRCPVGKEYSLKTFECLEPGAEVDVEEETNEVQEETNDDEDDLKKPGSKTGMAPATSCTLWLIVTANAIIVLMRMH</sequence>
<feature type="region of interest" description="Disordered" evidence="1">
    <location>
        <begin position="673"/>
        <end position="703"/>
    </location>
</feature>
<feature type="transmembrane region" description="Helical" evidence="2">
    <location>
        <begin position="703"/>
        <end position="724"/>
    </location>
</feature>
<accession>E3WHT9</accession>